<dbReference type="EMBL" id="FPBA01000014">
    <property type="protein sequence ID" value="SFT87308.1"/>
    <property type="molecule type" value="Genomic_DNA"/>
</dbReference>
<dbReference type="OrthoDB" id="9803333at2"/>
<evidence type="ECO:0000313" key="3">
    <source>
        <dbReference type="EMBL" id="SFT87308.1"/>
    </source>
</evidence>
<dbReference type="PRINTS" id="PR00081">
    <property type="entry name" value="GDHRDH"/>
</dbReference>
<name>A0A1I7BJE5_9ACTN</name>
<dbReference type="InterPro" id="IPR036291">
    <property type="entry name" value="NAD(P)-bd_dom_sf"/>
</dbReference>
<dbReference type="Proteomes" id="UP000199546">
    <property type="component" value="Unassembled WGS sequence"/>
</dbReference>
<evidence type="ECO:0000256" key="2">
    <source>
        <dbReference type="ARBA" id="ARBA00023002"/>
    </source>
</evidence>
<protein>
    <submittedName>
        <fullName evidence="3">Enoyl-[acyl-carrier-protein] reductase [NADH]</fullName>
    </submittedName>
</protein>
<dbReference type="Pfam" id="PF13561">
    <property type="entry name" value="adh_short_C2"/>
    <property type="match status" value="1"/>
</dbReference>
<dbReference type="GO" id="GO:0016491">
    <property type="term" value="F:oxidoreductase activity"/>
    <property type="evidence" value="ECO:0007669"/>
    <property type="project" value="UniProtKB-KW"/>
</dbReference>
<dbReference type="SUPFAM" id="SSF51735">
    <property type="entry name" value="NAD(P)-binding Rossmann-fold domains"/>
    <property type="match status" value="1"/>
</dbReference>
<reference evidence="4" key="1">
    <citation type="submission" date="2016-10" db="EMBL/GenBank/DDBJ databases">
        <authorList>
            <person name="Varghese N."/>
            <person name="Submissions S."/>
        </authorList>
    </citation>
    <scope>NUCLEOTIDE SEQUENCE [LARGE SCALE GENOMIC DNA]</scope>
    <source>
        <strain evidence="4">DSM 46136</strain>
    </source>
</reference>
<evidence type="ECO:0000313" key="4">
    <source>
        <dbReference type="Proteomes" id="UP000199546"/>
    </source>
</evidence>
<evidence type="ECO:0000256" key="1">
    <source>
        <dbReference type="ARBA" id="ARBA00006484"/>
    </source>
</evidence>
<dbReference type="STRING" id="1296565.SAMN05660657_03640"/>
<dbReference type="PANTHER" id="PTHR43477">
    <property type="entry name" value="DIHYDROANTICAPSIN 7-DEHYDROGENASE"/>
    <property type="match status" value="1"/>
</dbReference>
<dbReference type="InterPro" id="IPR002347">
    <property type="entry name" value="SDR_fam"/>
</dbReference>
<comment type="similarity">
    <text evidence="1">Belongs to the short-chain dehydrogenases/reductases (SDR) family.</text>
</comment>
<dbReference type="InterPro" id="IPR051122">
    <property type="entry name" value="SDR_DHRS6-like"/>
</dbReference>
<organism evidence="3 4">
    <name type="scientific">Geodermatophilus amargosae</name>
    <dbReference type="NCBI Taxonomy" id="1296565"/>
    <lineage>
        <taxon>Bacteria</taxon>
        <taxon>Bacillati</taxon>
        <taxon>Actinomycetota</taxon>
        <taxon>Actinomycetes</taxon>
        <taxon>Geodermatophilales</taxon>
        <taxon>Geodermatophilaceae</taxon>
        <taxon>Geodermatophilus</taxon>
    </lineage>
</organism>
<dbReference type="Gene3D" id="3.40.50.720">
    <property type="entry name" value="NAD(P)-binding Rossmann-like Domain"/>
    <property type="match status" value="1"/>
</dbReference>
<keyword evidence="4" id="KW-1185">Reference proteome</keyword>
<dbReference type="PANTHER" id="PTHR43477:SF1">
    <property type="entry name" value="DIHYDROANTICAPSIN 7-DEHYDROGENASE"/>
    <property type="match status" value="1"/>
</dbReference>
<dbReference type="AlphaFoldDB" id="A0A1I7BJE5"/>
<sequence>MAVVVTGGTRGIGLEIAAALARPGLTVALGYRQDAAVAESACARLAAAGALPVAVAMDAATPGGAEELVAAVPAGEPVDQLVHCAVEVVPGSVLDSDAERFAHAVAVNGLGLLHLVRAALPRMARGGLVLYLTSRGGRVVIPGYASVGVGKALGEALVRYLAVDLASRGVRVNALALGMLDTAAVRTLLGDRADAALEERAARSPAGRGVAHEDYLPLVSFLASPAAAMVTGQVLGVYGGADLLG</sequence>
<dbReference type="RefSeq" id="WP_093581462.1">
    <property type="nucleotide sequence ID" value="NZ_FPBA01000014.1"/>
</dbReference>
<accession>A0A1I7BJE5</accession>
<keyword evidence="2" id="KW-0560">Oxidoreductase</keyword>
<proteinExistence type="inferred from homology"/>
<gene>
    <name evidence="3" type="ORF">SAMN05660657_03640</name>
</gene>